<evidence type="ECO:0000313" key="4">
    <source>
        <dbReference type="Proteomes" id="UP000231791"/>
    </source>
</evidence>
<keyword evidence="4" id="KW-1185">Reference proteome</keyword>
<dbReference type="KEGG" id="slx:SLAV_39250"/>
<sequence length="181" mass="18683">MSAGARARVARVYTGARRHPWVLGKLGDWIIWFGPYTPAQLVVLGGGAFALVKGYDWWSWAGPVPVVLWLVAVWAVRGAQIAGQNPFTAVAGVLSLLLRHPAGRIGGRIARERRSCCLRGRFVIQPAPSSVLPGAPSDAVSRASGAAGAGGAVVRLPAVSGRAAAGSGLDSLLTGSARRAA</sequence>
<evidence type="ECO:0008006" key="5">
    <source>
        <dbReference type="Google" id="ProtNLM"/>
    </source>
</evidence>
<keyword evidence="1" id="KW-0812">Transmembrane</keyword>
<feature type="transmembrane region" description="Helical" evidence="1">
    <location>
        <begin position="57"/>
        <end position="76"/>
    </location>
</feature>
<keyword evidence="1" id="KW-0472">Membrane</keyword>
<dbReference type="EMBL" id="CP024985">
    <property type="protein sequence ID" value="ATZ21958.1"/>
    <property type="molecule type" value="Genomic_DNA"/>
</dbReference>
<dbReference type="OrthoDB" id="5181251at2"/>
<protein>
    <recommendedName>
        <fullName evidence="5">TcpE family protein</fullName>
    </recommendedName>
</protein>
<evidence type="ECO:0000256" key="1">
    <source>
        <dbReference type="SAM" id="Phobius"/>
    </source>
</evidence>
<dbReference type="Proteomes" id="UP000231791">
    <property type="component" value="Chromosome"/>
</dbReference>
<dbReference type="GeneID" id="49388778"/>
<gene>
    <name evidence="2" type="ORF">SLAV_00140</name>
    <name evidence="3" type="ORF">SLAV_39250</name>
</gene>
<dbReference type="EMBL" id="CP024985">
    <property type="protein sequence ID" value="ATZ29613.1"/>
    <property type="molecule type" value="Genomic_DNA"/>
</dbReference>
<reference evidence="2 4" key="1">
    <citation type="submission" date="2017-11" db="EMBL/GenBank/DDBJ databases">
        <title>Complete genome sequence of Streptomyces lavendulae subsp. lavendulae CCM 3239 (formerly 'Streptomyces aureofaciens CCM 3239'), the producer of the angucycline-type antibiotic auricin.</title>
        <authorList>
            <person name="Busche T."/>
            <person name="Novakova R."/>
            <person name="Al'Dilaimi A."/>
            <person name="Homerova D."/>
            <person name="Feckova L."/>
            <person name="Rezuchova B."/>
            <person name="Mingyar E."/>
            <person name="Csolleiova D."/>
            <person name="Bekeova C."/>
            <person name="Winkler A."/>
            <person name="Sevcikova B."/>
            <person name="Kalinowski J."/>
            <person name="Kormanec J."/>
            <person name="Ruckert C."/>
        </authorList>
    </citation>
    <scope>NUCLEOTIDE SEQUENCE [LARGE SCALE GENOMIC DNA]</scope>
    <source>
        <strain evidence="2 4">CCM 3239</strain>
    </source>
</reference>
<proteinExistence type="predicted"/>
<name>A0A2K8P670_STRLA</name>
<evidence type="ECO:0000313" key="2">
    <source>
        <dbReference type="EMBL" id="ATZ21958.1"/>
    </source>
</evidence>
<evidence type="ECO:0000313" key="3">
    <source>
        <dbReference type="EMBL" id="ATZ29613.1"/>
    </source>
</evidence>
<feature type="transmembrane region" description="Helical" evidence="1">
    <location>
        <begin position="29"/>
        <end position="51"/>
    </location>
</feature>
<dbReference type="RefSeq" id="WP_051841426.1">
    <property type="nucleotide sequence ID" value="NZ_CP024985.1"/>
</dbReference>
<dbReference type="AlphaFoldDB" id="A0A2K8P670"/>
<organism evidence="2 4">
    <name type="scientific">Streptomyces lavendulae subsp. lavendulae</name>
    <dbReference type="NCBI Taxonomy" id="58340"/>
    <lineage>
        <taxon>Bacteria</taxon>
        <taxon>Bacillati</taxon>
        <taxon>Actinomycetota</taxon>
        <taxon>Actinomycetes</taxon>
        <taxon>Kitasatosporales</taxon>
        <taxon>Streptomycetaceae</taxon>
        <taxon>Streptomyces</taxon>
    </lineage>
</organism>
<accession>A0A2K8P670</accession>
<keyword evidence="1" id="KW-1133">Transmembrane helix</keyword>
<dbReference type="KEGG" id="slx:SLAV_00140"/>